<dbReference type="InterPro" id="IPR029273">
    <property type="entry name" value="Cdc42_effect-like"/>
</dbReference>
<evidence type="ECO:0000259" key="4">
    <source>
        <dbReference type="PROSITE" id="PS50108"/>
    </source>
</evidence>
<feature type="compositionally biased region" description="Basic and acidic residues" evidence="3">
    <location>
        <begin position="94"/>
        <end position="104"/>
    </location>
</feature>
<name>A0AB13AAM0_DANRE</name>
<dbReference type="Proteomes" id="UP000000437">
    <property type="component" value="Chromosome 17"/>
</dbReference>
<dbReference type="GO" id="GO:0012505">
    <property type="term" value="C:endomembrane system"/>
    <property type="evidence" value="ECO:0007669"/>
    <property type="project" value="UniProtKB-SubCell"/>
</dbReference>
<feature type="region of interest" description="Disordered" evidence="3">
    <location>
        <begin position="92"/>
        <end position="150"/>
    </location>
</feature>
<organism evidence="5 6">
    <name type="scientific">Danio rerio</name>
    <name type="common">Zebrafish</name>
    <name type="synonym">Brachydanio rerio</name>
    <dbReference type="NCBI Taxonomy" id="7955"/>
    <lineage>
        <taxon>Eukaryota</taxon>
        <taxon>Metazoa</taxon>
        <taxon>Chordata</taxon>
        <taxon>Craniata</taxon>
        <taxon>Vertebrata</taxon>
        <taxon>Euteleostomi</taxon>
        <taxon>Actinopterygii</taxon>
        <taxon>Neopterygii</taxon>
        <taxon>Teleostei</taxon>
        <taxon>Ostariophysi</taxon>
        <taxon>Cypriniformes</taxon>
        <taxon>Danionidae</taxon>
        <taxon>Danioninae</taxon>
        <taxon>Danio</taxon>
    </lineage>
</organism>
<dbReference type="AlphaFoldDB" id="A0AB13AAM0"/>
<evidence type="ECO:0000256" key="1">
    <source>
        <dbReference type="ARBA" id="ARBA00004184"/>
    </source>
</evidence>
<dbReference type="RefSeq" id="NP_001373768.1">
    <property type="nucleotide sequence ID" value="NM_001386839.1"/>
</dbReference>
<evidence type="ECO:0000256" key="3">
    <source>
        <dbReference type="SAM" id="MobiDB-lite"/>
    </source>
</evidence>
<protein>
    <submittedName>
        <fullName evidence="6">Cdc42 effector protein 3-like</fullName>
    </submittedName>
</protein>
<dbReference type="PANTHER" id="PTHR15344">
    <property type="entry name" value="CDC42 EFFECTOR PROTEIN BORG"/>
    <property type="match status" value="1"/>
</dbReference>
<dbReference type="Pfam" id="PF14957">
    <property type="entry name" value="BORG_CEP"/>
    <property type="match status" value="1"/>
</dbReference>
<gene>
    <name evidence="6" type="primary">LOC100151490</name>
</gene>
<evidence type="ECO:0000313" key="6">
    <source>
        <dbReference type="RefSeq" id="NP_001373768.1"/>
    </source>
</evidence>
<reference evidence="6" key="1">
    <citation type="journal article" date="2016" name="BMC Genomics">
        <title>Gene evolution and gene expression after whole genome duplication in fish: the PhyloFish database.</title>
        <authorList>
            <person name="Pasquier J."/>
            <person name="Cabau C."/>
            <person name="Nguyen T."/>
            <person name="Jouanno E."/>
            <person name="Severac D."/>
            <person name="Braasch I."/>
            <person name="Journot L."/>
            <person name="Pontarotti P."/>
            <person name="Klopp C."/>
            <person name="Postlethwait J.H."/>
            <person name="Guiguen Y."/>
            <person name="Bobe J."/>
        </authorList>
    </citation>
    <scope>NUCLEOTIDE SEQUENCE</scope>
    <source>
        <strain evidence="6">Tuebingen</strain>
    </source>
</reference>
<reference evidence="6" key="2">
    <citation type="submission" date="2025-08" db="UniProtKB">
        <authorList>
            <consortium name="RefSeq"/>
        </authorList>
    </citation>
    <scope>IDENTIFICATION</scope>
    <source>
        <strain evidence="6">Tuebingen</strain>
    </source>
</reference>
<dbReference type="InterPro" id="IPR051296">
    <property type="entry name" value="Cdc42_Effector_BORG/CEP"/>
</dbReference>
<dbReference type="GO" id="GO:0005737">
    <property type="term" value="C:cytoplasm"/>
    <property type="evidence" value="ECO:0007669"/>
    <property type="project" value="UniProtKB-ARBA"/>
</dbReference>
<dbReference type="PROSITE" id="PS50108">
    <property type="entry name" value="CRIB"/>
    <property type="match status" value="1"/>
</dbReference>
<keyword evidence="5" id="KW-1185">Reference proteome</keyword>
<sequence length="181" mass="20535">MPLWTSQQRKPAALRWRASGRRNRVSLNMISLPLADFKHLSHIGLDGHTDSFGDLSFLKEGHNLLHQSSRSEQNLFLACAPPPKPPRVNLEEPIWEKTASERRQKSSSLPLLDMEDEDEEQYPKTLINSGQTQTDQIKTDQIKTDQTQTDQTDSAFTFSLDLGPSILDAVLQVMEKSSNRH</sequence>
<evidence type="ECO:0000256" key="2">
    <source>
        <dbReference type="ARBA" id="ARBA00010770"/>
    </source>
</evidence>
<accession>A0AB13AAM0</accession>
<dbReference type="SMART" id="SM00285">
    <property type="entry name" value="PBD"/>
    <property type="match status" value="1"/>
</dbReference>
<proteinExistence type="inferred from homology"/>
<feature type="domain" description="CRIB" evidence="4">
    <location>
        <begin position="30"/>
        <end position="44"/>
    </location>
</feature>
<dbReference type="KEGG" id="dre:100151490"/>
<evidence type="ECO:0000313" key="5">
    <source>
        <dbReference type="Proteomes" id="UP000000437"/>
    </source>
</evidence>
<dbReference type="PANTHER" id="PTHR15344:SF20">
    <property type="entry name" value="CDC42 EFFECTOR PROTEIN 3-LIKE"/>
    <property type="match status" value="1"/>
</dbReference>
<dbReference type="InterPro" id="IPR000095">
    <property type="entry name" value="CRIB_dom"/>
</dbReference>
<comment type="subcellular location">
    <subcellularLocation>
        <location evidence="1">Endomembrane system</location>
        <topology evidence="1">Peripheral membrane protein</topology>
    </subcellularLocation>
</comment>
<comment type="similarity">
    <text evidence="2">Belongs to the BORG/CEP family.</text>
</comment>